<evidence type="ECO:0000259" key="2">
    <source>
        <dbReference type="Pfam" id="PF06439"/>
    </source>
</evidence>
<organism evidence="3 4">
    <name type="scientific">Neolewinella aurantiaca</name>
    <dbReference type="NCBI Taxonomy" id="2602767"/>
    <lineage>
        <taxon>Bacteria</taxon>
        <taxon>Pseudomonadati</taxon>
        <taxon>Bacteroidota</taxon>
        <taxon>Saprospiria</taxon>
        <taxon>Saprospirales</taxon>
        <taxon>Lewinellaceae</taxon>
        <taxon>Neolewinella</taxon>
    </lineage>
</organism>
<dbReference type="InterPro" id="IPR010496">
    <property type="entry name" value="AL/BT2_dom"/>
</dbReference>
<evidence type="ECO:0000256" key="1">
    <source>
        <dbReference type="SAM" id="SignalP"/>
    </source>
</evidence>
<feature type="domain" description="3-keto-alpha-glucoside-1,2-lyase/3-keto-2-hydroxy-glucal hydratase" evidence="2">
    <location>
        <begin position="23"/>
        <end position="208"/>
    </location>
</feature>
<feature type="signal peptide" evidence="1">
    <location>
        <begin position="1"/>
        <end position="19"/>
    </location>
</feature>
<dbReference type="AlphaFoldDB" id="A0A5C7FPM5"/>
<evidence type="ECO:0000313" key="4">
    <source>
        <dbReference type="Proteomes" id="UP000321907"/>
    </source>
</evidence>
<evidence type="ECO:0000313" key="3">
    <source>
        <dbReference type="EMBL" id="TXF88386.1"/>
    </source>
</evidence>
<sequence>MQKLTLICLTFFFSTHLCAQDTDFKPLFNGKDLSGWEQYGGTATYEAVDGVLVGTATKKTPNSFLCTDRPYGDFVLTFEFEDNPNLNSGVMFRGQWRQEEDIRRIYGYQMEIDPSPRAYTGGIYDERRRGWLYPLHYNPPARKAYRQAGWNTARIEAIGNELRTFINGVPAANMVDDFDESGMICLQVHSIPDKLAGTQVRWKNLKIKEGATKADQLPGAKYAMQVNNLPNTLSEYEKRHGWRLLWDGKTSKGWRGAKLDEFPQKGWKIENGELSVLASDGGESTNGGDIITTDHFSDFELQFEFKPTKGANSGVKYFVDPTLNKGAGSAIGLEFQILDDKVHPDAKKGTNGNRTAGSLYDLITAQTLDTPRNKEIRIGDWNRGRIVVKGGHVEHWLNGYKVVEFDRFSQMFRALVAYSKYKYWENFGQWPAGPILLQDHGDLVSFRSIKIREF</sequence>
<proteinExistence type="predicted"/>
<dbReference type="RefSeq" id="WP_147931515.1">
    <property type="nucleotide sequence ID" value="NZ_VOXD01000023.1"/>
</dbReference>
<reference evidence="3 4" key="1">
    <citation type="submission" date="2019-08" db="EMBL/GenBank/DDBJ databases">
        <title>Lewinella sp. strain SSH13 Genome sequencing and assembly.</title>
        <authorList>
            <person name="Kim I."/>
        </authorList>
    </citation>
    <scope>NUCLEOTIDE SEQUENCE [LARGE SCALE GENOMIC DNA]</scope>
    <source>
        <strain evidence="3 4">SSH13</strain>
    </source>
</reference>
<keyword evidence="4" id="KW-1185">Reference proteome</keyword>
<gene>
    <name evidence="3" type="ORF">FUA23_14710</name>
</gene>
<feature type="chain" id="PRO_5023121229" evidence="1">
    <location>
        <begin position="20"/>
        <end position="454"/>
    </location>
</feature>
<keyword evidence="1" id="KW-0732">Signal</keyword>
<dbReference type="OrthoDB" id="9806233at2"/>
<dbReference type="Proteomes" id="UP000321907">
    <property type="component" value="Unassembled WGS sequence"/>
</dbReference>
<dbReference type="GO" id="GO:0016787">
    <property type="term" value="F:hydrolase activity"/>
    <property type="evidence" value="ECO:0007669"/>
    <property type="project" value="InterPro"/>
</dbReference>
<dbReference type="Gene3D" id="2.60.120.560">
    <property type="entry name" value="Exo-inulinase, domain 1"/>
    <property type="match status" value="2"/>
</dbReference>
<dbReference type="EMBL" id="VOXD01000023">
    <property type="protein sequence ID" value="TXF88386.1"/>
    <property type="molecule type" value="Genomic_DNA"/>
</dbReference>
<feature type="domain" description="3-keto-alpha-glucoside-1,2-lyase/3-keto-2-hydroxy-glucal hydratase" evidence="2">
    <location>
        <begin position="241"/>
        <end position="452"/>
    </location>
</feature>
<dbReference type="Pfam" id="PF06439">
    <property type="entry name" value="3keto-disac_hyd"/>
    <property type="match status" value="2"/>
</dbReference>
<accession>A0A5C7FPM5</accession>
<name>A0A5C7FPM5_9BACT</name>
<comment type="caution">
    <text evidence="3">The sequence shown here is derived from an EMBL/GenBank/DDBJ whole genome shotgun (WGS) entry which is preliminary data.</text>
</comment>
<protein>
    <submittedName>
        <fullName evidence="3">DUF1080 domain-containing protein</fullName>
    </submittedName>
</protein>